<gene>
    <name evidence="8" type="ORF">SAMN04488120_10750</name>
</gene>
<evidence type="ECO:0000256" key="5">
    <source>
        <dbReference type="ARBA" id="ARBA00023136"/>
    </source>
</evidence>
<keyword evidence="4 6" id="KW-1133">Transmembrane helix</keyword>
<accession>A0A1I2JFZ7</accession>
<name>A0A1I2JFZ7_9GAMM</name>
<feature type="transmembrane region" description="Helical" evidence="6">
    <location>
        <begin position="302"/>
        <end position="328"/>
    </location>
</feature>
<keyword evidence="2" id="KW-1003">Cell membrane</keyword>
<evidence type="ECO:0000313" key="8">
    <source>
        <dbReference type="EMBL" id="SFF53018.1"/>
    </source>
</evidence>
<dbReference type="PANTHER" id="PTHR30287:SF1">
    <property type="entry name" value="INNER MEMBRANE PROTEIN"/>
    <property type="match status" value="1"/>
</dbReference>
<evidence type="ECO:0000256" key="3">
    <source>
        <dbReference type="ARBA" id="ARBA00022692"/>
    </source>
</evidence>
<evidence type="ECO:0000256" key="1">
    <source>
        <dbReference type="ARBA" id="ARBA00004651"/>
    </source>
</evidence>
<feature type="transmembrane region" description="Helical" evidence="6">
    <location>
        <begin position="755"/>
        <end position="786"/>
    </location>
</feature>
<dbReference type="PANTHER" id="PTHR30287">
    <property type="entry name" value="MEMBRANE COMPONENT OF PREDICTED ABC SUPERFAMILY METABOLITE UPTAKE TRANSPORTER"/>
    <property type="match status" value="1"/>
</dbReference>
<evidence type="ECO:0000313" key="9">
    <source>
        <dbReference type="Proteomes" id="UP000199771"/>
    </source>
</evidence>
<feature type="domain" description="ABC3 transporter permease C-terminal" evidence="7">
    <location>
        <begin position="258"/>
        <end position="365"/>
    </location>
</feature>
<feature type="transmembrane region" description="Helical" evidence="6">
    <location>
        <begin position="348"/>
        <end position="368"/>
    </location>
</feature>
<evidence type="ECO:0000259" key="7">
    <source>
        <dbReference type="Pfam" id="PF02687"/>
    </source>
</evidence>
<proteinExistence type="predicted"/>
<dbReference type="Pfam" id="PF02687">
    <property type="entry name" value="FtsX"/>
    <property type="match status" value="2"/>
</dbReference>
<dbReference type="RefSeq" id="WP_159431130.1">
    <property type="nucleotide sequence ID" value="NZ_FOOC01000007.1"/>
</dbReference>
<dbReference type="AlphaFoldDB" id="A0A1I2JFZ7"/>
<keyword evidence="3 6" id="KW-0812">Transmembrane</keyword>
<feature type="transmembrane region" description="Helical" evidence="6">
    <location>
        <begin position="388"/>
        <end position="407"/>
    </location>
</feature>
<feature type="transmembrane region" description="Helical" evidence="6">
    <location>
        <begin position="254"/>
        <end position="274"/>
    </location>
</feature>
<dbReference type="Proteomes" id="UP000199771">
    <property type="component" value="Unassembled WGS sequence"/>
</dbReference>
<feature type="transmembrane region" description="Helical" evidence="6">
    <location>
        <begin position="463"/>
        <end position="484"/>
    </location>
</feature>
<keyword evidence="5 6" id="KW-0472">Membrane</keyword>
<dbReference type="InterPro" id="IPR003838">
    <property type="entry name" value="ABC3_permease_C"/>
</dbReference>
<comment type="subcellular location">
    <subcellularLocation>
        <location evidence="1">Cell membrane</location>
        <topology evidence="1">Multi-pass membrane protein</topology>
    </subcellularLocation>
</comment>
<feature type="transmembrane region" description="Helical" evidence="6">
    <location>
        <begin position="700"/>
        <end position="723"/>
    </location>
</feature>
<dbReference type="GO" id="GO:0005886">
    <property type="term" value="C:plasma membrane"/>
    <property type="evidence" value="ECO:0007669"/>
    <property type="project" value="UniProtKB-SubCell"/>
</dbReference>
<protein>
    <submittedName>
        <fullName evidence="8">Putative ABC transport system permease protein</fullName>
    </submittedName>
</protein>
<dbReference type="InterPro" id="IPR038766">
    <property type="entry name" value="Membrane_comp_ABC_pdt"/>
</dbReference>
<keyword evidence="9" id="KW-1185">Reference proteome</keyword>
<feature type="domain" description="ABC3 transporter permease C-terminal" evidence="7">
    <location>
        <begin position="706"/>
        <end position="820"/>
    </location>
</feature>
<dbReference type="EMBL" id="FOOC01000007">
    <property type="protein sequence ID" value="SFF53018.1"/>
    <property type="molecule type" value="Genomic_DNA"/>
</dbReference>
<dbReference type="STRING" id="1076937.SAMN04488120_10750"/>
<evidence type="ECO:0000256" key="2">
    <source>
        <dbReference type="ARBA" id="ARBA00022475"/>
    </source>
</evidence>
<reference evidence="8 9" key="1">
    <citation type="submission" date="2016-10" db="EMBL/GenBank/DDBJ databases">
        <authorList>
            <person name="de Groot N.N."/>
        </authorList>
    </citation>
    <scope>NUCLEOTIDE SEQUENCE [LARGE SCALE GENOMIC DNA]</scope>
    <source>
        <strain evidence="8 9">DSM 23609</strain>
    </source>
</reference>
<feature type="transmembrane region" description="Helical" evidence="6">
    <location>
        <begin position="413"/>
        <end position="442"/>
    </location>
</feature>
<feature type="transmembrane region" description="Helical" evidence="6">
    <location>
        <begin position="792"/>
        <end position="812"/>
    </location>
</feature>
<sequence>MASAMLFAVRRLRRGWRSGELFILVLALAVAVAASAAVNLFTERVRSALDAQTGEALGGDVLYSARRPLPPSLSPSAQALGLRTTELVHFTSVVFHGDASQLASIKAVGAGYPLRGALRVSSEPFGPARAAAGVPARGEAWVDARLWQALRLFPGAMLKVGALELRVSAVIQAEPDRGNGFADLAPRLMMNGADVADSQLLGPGSRAQYSLLVAGDAPAVQAVLAQPVPDGVRRQTPREARPEIRNALSRAGQFLDIAIVAATLLAAAAVALSARQYGEKLRDEIALLKCLGARQGFLVRALLLQLVLLGAAAALAGAAVGYLAQAALARVLADLMQLELPPPPLKPLLAAAALGGLMLLGFAAPPMLDARRTLPLRVFQRDLAASPLSRSVWIAAFAAAAALLWLASADTRLVLIVLAGIGLSAVALALLAWLLVLALQPLRRRVGISWRFGLGNVARRRAASVAQVTALGLALLALLLVSVVREDLLRSWQRKLPADTPNQFLINIQTDQVQPLRAFFQQRGYPALELWPMARGRLVELNGTPVTADSFPDPETQRWINRDFNLSWSTTLNPDNRITQGQWWGEAGRGQPWLSADEYAIERLHLKLGDTLTLDFAGERVTLTVHNFRTVEWDSFRPNFFLLAPPGVVPETVPTQWLTSFYLPPGDRALLRELIDAFPNVTVLDIEAMMNQVRGIIDRIVTAVEFIFLFTLAAGVTVLLAAIEGTRAERIRETALLRTLGARAGLIARGLLAEYAVLGALAGFIAAIASQTVAWVLAAQVFGIAYGPRPHLWALGTLGGAVLVALLGGLSLRRVLHTPPRRVLQQI</sequence>
<organism evidence="8 9">
    <name type="scientific">Fontimonas thermophila</name>
    <dbReference type="NCBI Taxonomy" id="1076937"/>
    <lineage>
        <taxon>Bacteria</taxon>
        <taxon>Pseudomonadati</taxon>
        <taxon>Pseudomonadota</taxon>
        <taxon>Gammaproteobacteria</taxon>
        <taxon>Nevskiales</taxon>
        <taxon>Nevskiaceae</taxon>
        <taxon>Fontimonas</taxon>
    </lineage>
</organism>
<dbReference type="OrthoDB" id="5292592at2"/>
<evidence type="ECO:0000256" key="6">
    <source>
        <dbReference type="SAM" id="Phobius"/>
    </source>
</evidence>
<evidence type="ECO:0000256" key="4">
    <source>
        <dbReference type="ARBA" id="ARBA00022989"/>
    </source>
</evidence>